<dbReference type="Proteomes" id="UP000295388">
    <property type="component" value="Unassembled WGS sequence"/>
</dbReference>
<gene>
    <name evidence="1" type="ORF">EV643_110258</name>
</gene>
<evidence type="ECO:0008006" key="3">
    <source>
        <dbReference type="Google" id="ProtNLM"/>
    </source>
</evidence>
<dbReference type="AlphaFoldDB" id="A0A4R6KAP6"/>
<dbReference type="EMBL" id="SNWQ01000010">
    <property type="protein sequence ID" value="TDO46875.1"/>
    <property type="molecule type" value="Genomic_DNA"/>
</dbReference>
<accession>A0A4R6KAP6</accession>
<keyword evidence="2" id="KW-1185">Reference proteome</keyword>
<dbReference type="InterPro" id="IPR029058">
    <property type="entry name" value="AB_hydrolase_fold"/>
</dbReference>
<name>A0A4R6KAP6_9ACTN</name>
<dbReference type="Gene3D" id="3.40.50.1820">
    <property type="entry name" value="alpha/beta hydrolase"/>
    <property type="match status" value="1"/>
</dbReference>
<dbReference type="SUPFAM" id="SSF53474">
    <property type="entry name" value="alpha/beta-Hydrolases"/>
    <property type="match status" value="1"/>
</dbReference>
<evidence type="ECO:0000313" key="2">
    <source>
        <dbReference type="Proteomes" id="UP000295388"/>
    </source>
</evidence>
<evidence type="ECO:0000313" key="1">
    <source>
        <dbReference type="EMBL" id="TDO46875.1"/>
    </source>
</evidence>
<proteinExistence type="predicted"/>
<sequence length="183" mass="19899">MFAALSPERVASLTCLSVGHPAAFAAAGWEQREKSWYMLLFQFPGVAEHWLAADDFANLPSWSRHPDIDSVVAHLRDPAGLTASLALYRAILPPESLIRPPTELPPIHAPTMGLWSTEDFAITEQALTGTAAFVHGPWRYERIDGIGHWPQLDAPNQVNALLLDFLTSLPAPTTATAGGTPVR</sequence>
<reference evidence="1 2" key="1">
    <citation type="submission" date="2019-03" db="EMBL/GenBank/DDBJ databases">
        <title>Genomic Encyclopedia of Type Strains, Phase III (KMG-III): the genomes of soil and plant-associated and newly described type strains.</title>
        <authorList>
            <person name="Whitman W."/>
        </authorList>
    </citation>
    <scope>NUCLEOTIDE SEQUENCE [LARGE SCALE GENOMIC DNA]</scope>
    <source>
        <strain evidence="1 2">VKM Ac-2527</strain>
    </source>
</reference>
<protein>
    <recommendedName>
        <fullName evidence="3">Alpha/beta hydrolase family protein</fullName>
    </recommendedName>
</protein>
<comment type="caution">
    <text evidence="1">The sequence shown here is derived from an EMBL/GenBank/DDBJ whole genome shotgun (WGS) entry which is preliminary data.</text>
</comment>
<dbReference type="RefSeq" id="WP_202869690.1">
    <property type="nucleotide sequence ID" value="NZ_SNWQ01000010.1"/>
</dbReference>
<organism evidence="1 2">
    <name type="scientific">Kribbella caucasensis</name>
    <dbReference type="NCBI Taxonomy" id="2512215"/>
    <lineage>
        <taxon>Bacteria</taxon>
        <taxon>Bacillati</taxon>
        <taxon>Actinomycetota</taxon>
        <taxon>Actinomycetes</taxon>
        <taxon>Propionibacteriales</taxon>
        <taxon>Kribbellaceae</taxon>
        <taxon>Kribbella</taxon>
    </lineage>
</organism>